<sequence length="834" mass="94187">MGFFPFLAPFSPWIKQVMEYREANTVQSMLERQPFAILTSAALVVKGGSDIFESDTQKRKAAVKDIINSIPNDSYKGCIIASNVNDIPLSYSTGKTPVGIDFTGKIIEVENESGRRVSTPIIESIDIDTDGANNTLKTARVKVRCFTLKQLEMFELFFMKPGMNVLLEFGDSTLKYLTGFNKNAQPGQPINQNTKETYQVYQNGTIEPLTTYSSIEEALVPKNNYNDFCGVNGSFYKYFRSDTVGQQDYIKRVEASLGSFDLVAGKVTDYNFSIDADGTYNVDIEISQGNQLTLAIPHSKPTEKSKTKTPPKDIEFTPKDQIIELICADFNLDINLFTEMIGHRSNTHNNAGNEYKPDHGGDWDLDWFNFLKINKEQQDTVASSDAYISLRFILKILMNYIIADQNVDKSFFKLDIPKYKDLSTGKEIEIIPVRSHKSILSSSDDIIFPRKNIPKVEAPIKTKKDNKEKKNQPNEETYNLNSGIDGRIGKKLDFHHDSNLEKAIVGVQTQIIPKDFGNPKEDYVLGNALNIFIKYETVVKNWKSTYTRIDFLEKILNVVNKNGYGLYNLIFGVENENGKPTVFDHRFAPKNILEQNESESYRFKPTTINSIVKEFSFNFEMSNLVAGRTVFNSGKFLALAKEEQREGKQSGELELPAAAYKSVDNSTFGNADGWYSINNVELQRITENFRKAKEAEQKNAKVVTEDTKTEDTTKEADSLSEVIKTKSVNFLIDEDSPKGRKVVLIYKDPAFIRNKINKTQSDLNKPTVSPITVTIAVDGFSGFRCGQYFNVDGVPEIYNKIGVFQITNTTHNISKEGWITTIEADHRIITKKTT</sequence>
<reference evidence="1" key="1">
    <citation type="submission" date="2020-04" db="EMBL/GenBank/DDBJ databases">
        <authorList>
            <person name="Chiriac C."/>
            <person name="Salcher M."/>
            <person name="Ghai R."/>
            <person name="Kavagutti S V."/>
        </authorList>
    </citation>
    <scope>NUCLEOTIDE SEQUENCE</scope>
</reference>
<dbReference type="EMBL" id="LR796420">
    <property type="protein sequence ID" value="CAB4143138.1"/>
    <property type="molecule type" value="Genomic_DNA"/>
</dbReference>
<gene>
    <name evidence="1" type="ORF">UFOVP449_123</name>
</gene>
<accession>A0A6J5M8X3</accession>
<organism evidence="1">
    <name type="scientific">uncultured Caudovirales phage</name>
    <dbReference type="NCBI Taxonomy" id="2100421"/>
    <lineage>
        <taxon>Viruses</taxon>
        <taxon>Duplodnaviria</taxon>
        <taxon>Heunggongvirae</taxon>
        <taxon>Uroviricota</taxon>
        <taxon>Caudoviricetes</taxon>
        <taxon>Peduoviridae</taxon>
        <taxon>Maltschvirus</taxon>
        <taxon>Maltschvirus maltsch</taxon>
    </lineage>
</organism>
<protein>
    <submittedName>
        <fullName evidence="1">Uncharacterized protein</fullName>
    </submittedName>
</protein>
<proteinExistence type="predicted"/>
<name>A0A6J5M8X3_9CAUD</name>
<evidence type="ECO:0000313" key="1">
    <source>
        <dbReference type="EMBL" id="CAB4143138.1"/>
    </source>
</evidence>